<reference evidence="3 4" key="1">
    <citation type="submission" date="2018-02" db="EMBL/GenBank/DDBJ databases">
        <title>Draft genome of wild Prunus yedoensis var. nudiflora.</title>
        <authorList>
            <person name="Baek S."/>
            <person name="Kim J.-H."/>
            <person name="Choi K."/>
            <person name="Kim G.-B."/>
            <person name="Cho A."/>
            <person name="Jang H."/>
            <person name="Shin C.-H."/>
            <person name="Yu H.-J."/>
            <person name="Mun J.-H."/>
        </authorList>
    </citation>
    <scope>NUCLEOTIDE SEQUENCE [LARGE SCALE GENOMIC DNA]</scope>
    <source>
        <strain evidence="4">cv. Jeju island</strain>
        <tissue evidence="3">Leaf</tissue>
    </source>
</reference>
<protein>
    <submittedName>
        <fullName evidence="3">Uncharacterized protein</fullName>
    </submittedName>
</protein>
<evidence type="ECO:0000313" key="4">
    <source>
        <dbReference type="Proteomes" id="UP000250321"/>
    </source>
</evidence>
<keyword evidence="2" id="KW-0812">Transmembrane</keyword>
<organism evidence="3 4">
    <name type="scientific">Prunus yedoensis var. nudiflora</name>
    <dbReference type="NCBI Taxonomy" id="2094558"/>
    <lineage>
        <taxon>Eukaryota</taxon>
        <taxon>Viridiplantae</taxon>
        <taxon>Streptophyta</taxon>
        <taxon>Embryophyta</taxon>
        <taxon>Tracheophyta</taxon>
        <taxon>Spermatophyta</taxon>
        <taxon>Magnoliopsida</taxon>
        <taxon>eudicotyledons</taxon>
        <taxon>Gunneridae</taxon>
        <taxon>Pentapetalae</taxon>
        <taxon>rosids</taxon>
        <taxon>fabids</taxon>
        <taxon>Rosales</taxon>
        <taxon>Rosaceae</taxon>
        <taxon>Amygdaloideae</taxon>
        <taxon>Amygdaleae</taxon>
        <taxon>Prunus</taxon>
    </lineage>
</organism>
<evidence type="ECO:0000256" key="2">
    <source>
        <dbReference type="SAM" id="Phobius"/>
    </source>
</evidence>
<dbReference type="EMBL" id="PJQY01000256">
    <property type="protein sequence ID" value="PQQ14516.1"/>
    <property type="molecule type" value="Genomic_DNA"/>
</dbReference>
<keyword evidence="4" id="KW-1185">Reference proteome</keyword>
<name>A0A315AJP9_PRUYE</name>
<gene>
    <name evidence="3" type="ORF">Pyn_26598</name>
</gene>
<proteinExistence type="predicted"/>
<dbReference type="Proteomes" id="UP000250321">
    <property type="component" value="Unassembled WGS sequence"/>
</dbReference>
<sequence length="110" mass="11985">MSPLSISASHRALISFLSASAFFFSVAVLRIRLAEDEIASGLEFSNLGLNLCELFAFSLNDEVVFLQLSHRVELVVLSLPAHVSGSTLRSSPHPRPIEFVTHPARPSPVD</sequence>
<keyword evidence="2" id="KW-1133">Transmembrane helix</keyword>
<evidence type="ECO:0000313" key="3">
    <source>
        <dbReference type="EMBL" id="PQQ14516.1"/>
    </source>
</evidence>
<accession>A0A315AJP9</accession>
<keyword evidence="2" id="KW-0472">Membrane</keyword>
<evidence type="ECO:0000256" key="1">
    <source>
        <dbReference type="SAM" id="MobiDB-lite"/>
    </source>
</evidence>
<feature type="region of interest" description="Disordered" evidence="1">
    <location>
        <begin position="85"/>
        <end position="110"/>
    </location>
</feature>
<feature type="transmembrane region" description="Helical" evidence="2">
    <location>
        <begin position="12"/>
        <end position="31"/>
    </location>
</feature>
<comment type="caution">
    <text evidence="3">The sequence shown here is derived from an EMBL/GenBank/DDBJ whole genome shotgun (WGS) entry which is preliminary data.</text>
</comment>
<dbReference type="AlphaFoldDB" id="A0A315AJP9"/>